<evidence type="ECO:0000256" key="5">
    <source>
        <dbReference type="ARBA" id="ARBA00022692"/>
    </source>
</evidence>
<evidence type="ECO:0000256" key="3">
    <source>
        <dbReference type="ARBA" id="ARBA00022448"/>
    </source>
</evidence>
<accession>A0A6J5K2D4</accession>
<dbReference type="InterPro" id="IPR033900">
    <property type="entry name" value="Gram_neg_porin_domain"/>
</dbReference>
<proteinExistence type="predicted"/>
<evidence type="ECO:0000256" key="2">
    <source>
        <dbReference type="ARBA" id="ARBA00011233"/>
    </source>
</evidence>
<keyword evidence="6 11" id="KW-0732">Signal</keyword>
<gene>
    <name evidence="13" type="ORF">LMG9964_01580</name>
</gene>
<dbReference type="PANTHER" id="PTHR34501">
    <property type="entry name" value="PROTEIN YDDL-RELATED"/>
    <property type="match status" value="1"/>
</dbReference>
<keyword evidence="10" id="KW-0998">Cell outer membrane</keyword>
<evidence type="ECO:0000256" key="1">
    <source>
        <dbReference type="ARBA" id="ARBA00004571"/>
    </source>
</evidence>
<dbReference type="PANTHER" id="PTHR34501:SF9">
    <property type="entry name" value="MAJOR OUTER MEMBRANE PROTEIN P.IA"/>
    <property type="match status" value="1"/>
</dbReference>
<comment type="subcellular location">
    <subcellularLocation>
        <location evidence="1">Cell outer membrane</location>
        <topology evidence="1">Multi-pass membrane protein</topology>
    </subcellularLocation>
</comment>
<evidence type="ECO:0000256" key="11">
    <source>
        <dbReference type="SAM" id="SignalP"/>
    </source>
</evidence>
<dbReference type="EMBL" id="CADILN010000002">
    <property type="protein sequence ID" value="CAB4047946.1"/>
    <property type="molecule type" value="Genomic_DNA"/>
</dbReference>
<feature type="chain" id="PRO_5026668598" evidence="11">
    <location>
        <begin position="20"/>
        <end position="349"/>
    </location>
</feature>
<dbReference type="PRINTS" id="PR00184">
    <property type="entry name" value="NEISSPPORIN"/>
</dbReference>
<dbReference type="InterPro" id="IPR002299">
    <property type="entry name" value="Porin_Neis"/>
</dbReference>
<evidence type="ECO:0000313" key="14">
    <source>
        <dbReference type="Proteomes" id="UP000494102"/>
    </source>
</evidence>
<keyword evidence="8" id="KW-0626">Porin</keyword>
<keyword evidence="3" id="KW-0813">Transport</keyword>
<evidence type="ECO:0000256" key="8">
    <source>
        <dbReference type="ARBA" id="ARBA00023114"/>
    </source>
</evidence>
<evidence type="ECO:0000256" key="7">
    <source>
        <dbReference type="ARBA" id="ARBA00023065"/>
    </source>
</evidence>
<dbReference type="GO" id="GO:0006811">
    <property type="term" value="P:monoatomic ion transport"/>
    <property type="evidence" value="ECO:0007669"/>
    <property type="project" value="UniProtKB-KW"/>
</dbReference>
<keyword evidence="4" id="KW-1134">Transmembrane beta strand</keyword>
<dbReference type="AlphaFoldDB" id="A0A6J5K2D4"/>
<evidence type="ECO:0000313" key="13">
    <source>
        <dbReference type="EMBL" id="CAB4047946.1"/>
    </source>
</evidence>
<dbReference type="GO" id="GO:0046930">
    <property type="term" value="C:pore complex"/>
    <property type="evidence" value="ECO:0007669"/>
    <property type="project" value="UniProtKB-KW"/>
</dbReference>
<evidence type="ECO:0000256" key="9">
    <source>
        <dbReference type="ARBA" id="ARBA00023136"/>
    </source>
</evidence>
<dbReference type="GO" id="GO:0009279">
    <property type="term" value="C:cell outer membrane"/>
    <property type="evidence" value="ECO:0007669"/>
    <property type="project" value="UniProtKB-SubCell"/>
</dbReference>
<feature type="domain" description="Porin" evidence="12">
    <location>
        <begin position="14"/>
        <end position="314"/>
    </location>
</feature>
<dbReference type="InterPro" id="IPR050298">
    <property type="entry name" value="Gram-neg_bact_OMP"/>
</dbReference>
<dbReference type="CDD" id="cd00342">
    <property type="entry name" value="gram_neg_porins"/>
    <property type="match status" value="1"/>
</dbReference>
<feature type="signal peptide" evidence="11">
    <location>
        <begin position="1"/>
        <end position="19"/>
    </location>
</feature>
<sequence length="349" mass="36559">MKKICMLVVTGLMVGSASAQSSISLYGILDAGVTYTNRVDTRTQKGALVQFTSGSSQGSRWGLKGTEELGRGLKAIFTLENGFDVGTGELLQGGREFGRQAFVGLTGNWGGLTFGRQYDLIGDIFPAFAVGSNTPAGLLAWSLPAYAAGGYTLDNRVWGVQVDNTVKYESPSIAGFTVRGMYGFGNVAGSMGTDSSSNFAVSYDNGPLSAAIAYMSIHNATSSANSREFAAGAAYLIGNARLFGMISDVQLSSGTKPRATTYEAGVAYRVIPALSLAGGMHYQRRNNAVGSANQVTLSGDYFLSKRTDVYLVAALAQDHGFSAQAQAALGAPSGTDGQTAVRFGIRHKF</sequence>
<protein>
    <submittedName>
        <fullName evidence="13">Outer membrane porin protein</fullName>
    </submittedName>
</protein>
<comment type="subunit">
    <text evidence="2">Homotrimer.</text>
</comment>
<evidence type="ECO:0000256" key="10">
    <source>
        <dbReference type="ARBA" id="ARBA00023237"/>
    </source>
</evidence>
<evidence type="ECO:0000259" key="12">
    <source>
        <dbReference type="Pfam" id="PF13609"/>
    </source>
</evidence>
<dbReference type="Proteomes" id="UP000494102">
    <property type="component" value="Unassembled WGS sequence"/>
</dbReference>
<evidence type="ECO:0000256" key="6">
    <source>
        <dbReference type="ARBA" id="ARBA00022729"/>
    </source>
</evidence>
<dbReference type="Gene3D" id="2.40.160.10">
    <property type="entry name" value="Porin"/>
    <property type="match status" value="1"/>
</dbReference>
<dbReference type="InterPro" id="IPR023614">
    <property type="entry name" value="Porin_dom_sf"/>
</dbReference>
<dbReference type="SUPFAM" id="SSF56935">
    <property type="entry name" value="Porins"/>
    <property type="match status" value="1"/>
</dbReference>
<organism evidence="13 14">
    <name type="scientific">Paraburkholderia phenoliruptrix</name>
    <dbReference type="NCBI Taxonomy" id="252970"/>
    <lineage>
        <taxon>Bacteria</taxon>
        <taxon>Pseudomonadati</taxon>
        <taxon>Pseudomonadota</taxon>
        <taxon>Betaproteobacteria</taxon>
        <taxon>Burkholderiales</taxon>
        <taxon>Burkholderiaceae</taxon>
        <taxon>Paraburkholderia</taxon>
    </lineage>
</organism>
<keyword evidence="7" id="KW-0406">Ion transport</keyword>
<name>A0A6J5K2D4_9BURK</name>
<reference evidence="13 14" key="1">
    <citation type="submission" date="2020-04" db="EMBL/GenBank/DDBJ databases">
        <authorList>
            <person name="De Canck E."/>
        </authorList>
    </citation>
    <scope>NUCLEOTIDE SEQUENCE [LARGE SCALE GENOMIC DNA]</scope>
    <source>
        <strain evidence="13 14">LMG 9964</strain>
    </source>
</reference>
<keyword evidence="9" id="KW-0472">Membrane</keyword>
<keyword evidence="5" id="KW-0812">Transmembrane</keyword>
<dbReference type="RefSeq" id="WP_015002351.1">
    <property type="nucleotide sequence ID" value="NZ_JAVDRM010000004.1"/>
</dbReference>
<dbReference type="Pfam" id="PF13609">
    <property type="entry name" value="Porin_4"/>
    <property type="match status" value="1"/>
</dbReference>
<evidence type="ECO:0000256" key="4">
    <source>
        <dbReference type="ARBA" id="ARBA00022452"/>
    </source>
</evidence>
<dbReference type="GO" id="GO:0015288">
    <property type="term" value="F:porin activity"/>
    <property type="evidence" value="ECO:0007669"/>
    <property type="project" value="UniProtKB-KW"/>
</dbReference>
<dbReference type="GeneID" id="27796588"/>